<gene>
    <name evidence="3" type="ORF">EII38_02745</name>
</gene>
<dbReference type="RefSeq" id="WP_124775823.1">
    <property type="nucleotide sequence ID" value="NZ_RQZA01000001.1"/>
</dbReference>
<proteinExistence type="predicted"/>
<protein>
    <recommendedName>
        <fullName evidence="2">DUF5648 domain-containing protein</fullName>
    </recommendedName>
</protein>
<dbReference type="EMBL" id="RQZA01000001">
    <property type="protein sequence ID" value="RRD32672.1"/>
    <property type="molecule type" value="Genomic_DNA"/>
</dbReference>
<organism evidence="3 4">
    <name type="scientific">Streptococcus minor</name>
    <dbReference type="NCBI Taxonomy" id="229549"/>
    <lineage>
        <taxon>Bacteria</taxon>
        <taxon>Bacillati</taxon>
        <taxon>Bacillota</taxon>
        <taxon>Bacilli</taxon>
        <taxon>Lactobacillales</taxon>
        <taxon>Streptococcaceae</taxon>
        <taxon>Streptococcus</taxon>
    </lineage>
</organism>
<dbReference type="Proteomes" id="UP000281771">
    <property type="component" value="Unassembled WGS sequence"/>
</dbReference>
<feature type="signal peptide" evidence="1">
    <location>
        <begin position="1"/>
        <end position="26"/>
    </location>
</feature>
<evidence type="ECO:0000259" key="2">
    <source>
        <dbReference type="Pfam" id="PF18885"/>
    </source>
</evidence>
<evidence type="ECO:0000313" key="4">
    <source>
        <dbReference type="Proteomes" id="UP000281771"/>
    </source>
</evidence>
<keyword evidence="1" id="KW-0732">Signal</keyword>
<feature type="domain" description="DUF5648" evidence="2">
    <location>
        <begin position="154"/>
        <end position="279"/>
    </location>
</feature>
<keyword evidence="4" id="KW-1185">Reference proteome</keyword>
<comment type="caution">
    <text evidence="3">The sequence shown here is derived from an EMBL/GenBank/DDBJ whole genome shotgun (WGS) entry which is preliminary data.</text>
</comment>
<evidence type="ECO:0000256" key="1">
    <source>
        <dbReference type="SAM" id="SignalP"/>
    </source>
</evidence>
<reference evidence="3 4" key="1">
    <citation type="submission" date="2018-11" db="EMBL/GenBank/DDBJ databases">
        <title>Genomes From Bacteria Associated with the Canine Oral Cavity: a Test Case for Automated Genome-Based Taxonomic Assignment.</title>
        <authorList>
            <person name="Coil D.A."/>
            <person name="Jospin G."/>
            <person name="Darling A.E."/>
            <person name="Wallis C."/>
            <person name="Davis I.J."/>
            <person name="Harris S."/>
            <person name="Eisen J.A."/>
            <person name="Holcombe L.J."/>
            <person name="O'Flynn C."/>
        </authorList>
    </citation>
    <scope>NUCLEOTIDE SEQUENCE [LARGE SCALE GENOMIC DNA]</scope>
    <source>
        <strain evidence="3 4">OH4621_COT-116</strain>
    </source>
</reference>
<sequence length="280" mass="31599">MKRALMIGLSIILSILTVVWSSPAQAETGDAGYYTYNNGGAYLDTATVPQGVIVTGSSGQIRPLRDSIIKDAQYAFLYIVSDPSILAVDEKGNWQALKAGSVTLEIKFPASGQIQNFEDELDALGIQRAPYEPTVAYSPKIFHIEISDDNLVRVERLYYPALQTHLYTADTNERNELMYRGWKLEGVAWTSRSVTGEAVYRLYHPVLKVHHYTKDPNEYQVLGTRGWSQEGVAYRSTGEIPVYRLYHAGIKKHLYTTDANEKNMISKIGWRYEGVAWYVE</sequence>
<dbReference type="Pfam" id="PF18885">
    <property type="entry name" value="DUF5648"/>
    <property type="match status" value="1"/>
</dbReference>
<dbReference type="InterPro" id="IPR043708">
    <property type="entry name" value="DUF5648"/>
</dbReference>
<feature type="chain" id="PRO_5017941341" description="DUF5648 domain-containing protein" evidence="1">
    <location>
        <begin position="27"/>
        <end position="280"/>
    </location>
</feature>
<dbReference type="AlphaFoldDB" id="A0A3P1VEM3"/>
<accession>A0A3P1VEM3</accession>
<evidence type="ECO:0000313" key="3">
    <source>
        <dbReference type="EMBL" id="RRD32672.1"/>
    </source>
</evidence>
<name>A0A3P1VEM3_9STRE</name>